<proteinExistence type="predicted"/>
<dbReference type="InterPro" id="IPR001638">
    <property type="entry name" value="Solute-binding_3/MltF_N"/>
</dbReference>
<dbReference type="PANTHER" id="PTHR35936:SF19">
    <property type="entry name" value="AMINO-ACID-BINDING PROTEIN YXEM-RELATED"/>
    <property type="match status" value="1"/>
</dbReference>
<accession>A0ABU2Y453</accession>
<dbReference type="RefSeq" id="WP_311592476.1">
    <property type="nucleotide sequence ID" value="NZ_JAVRHV010000001.1"/>
</dbReference>
<dbReference type="Pfam" id="PF01464">
    <property type="entry name" value="SLT"/>
    <property type="match status" value="1"/>
</dbReference>
<protein>
    <submittedName>
        <fullName evidence="5">Transporter substrate-binding domain-containing protein</fullName>
    </submittedName>
</protein>
<dbReference type="PANTHER" id="PTHR35936">
    <property type="entry name" value="MEMBRANE-BOUND LYTIC MUREIN TRANSGLYCOSYLASE F"/>
    <property type="match status" value="1"/>
</dbReference>
<evidence type="ECO:0000313" key="6">
    <source>
        <dbReference type="Proteomes" id="UP001252186"/>
    </source>
</evidence>
<dbReference type="EMBL" id="JAVRHV010000001">
    <property type="protein sequence ID" value="MDT0552596.1"/>
    <property type="molecule type" value="Genomic_DNA"/>
</dbReference>
<gene>
    <name evidence="5" type="ORF">RM519_05000</name>
</gene>
<evidence type="ECO:0000256" key="1">
    <source>
        <dbReference type="ARBA" id="ARBA00004339"/>
    </source>
</evidence>
<comment type="subcellular location">
    <subcellularLocation>
        <location evidence="1">Cell outer membrane</location>
        <topology evidence="1">Peripheral membrane protein</topology>
    </subcellularLocation>
</comment>
<dbReference type="PROSITE" id="PS51257">
    <property type="entry name" value="PROKAR_LIPOPROTEIN"/>
    <property type="match status" value="1"/>
</dbReference>
<dbReference type="Pfam" id="PF00497">
    <property type="entry name" value="SBP_bac_3"/>
    <property type="match status" value="1"/>
</dbReference>
<dbReference type="SUPFAM" id="SSF53955">
    <property type="entry name" value="Lysozyme-like"/>
    <property type="match status" value="1"/>
</dbReference>
<keyword evidence="6" id="KW-1185">Reference proteome</keyword>
<dbReference type="Gene3D" id="1.10.530.10">
    <property type="match status" value="1"/>
</dbReference>
<dbReference type="SMART" id="SM00062">
    <property type="entry name" value="PBPb"/>
    <property type="match status" value="1"/>
</dbReference>
<evidence type="ECO:0000256" key="2">
    <source>
        <dbReference type="ARBA" id="ARBA00022729"/>
    </source>
</evidence>
<name>A0ABU2Y453_9FLAO</name>
<reference evidence="5 6" key="1">
    <citation type="submission" date="2023-09" db="EMBL/GenBank/DDBJ databases">
        <authorList>
            <person name="Rey-Velasco X."/>
        </authorList>
    </citation>
    <scope>NUCLEOTIDE SEQUENCE [LARGE SCALE GENOMIC DNA]</scope>
    <source>
        <strain evidence="5 6">P050</strain>
    </source>
</reference>
<sequence>MKFRLFLFLISAFTILSCSSKKEEPSVELKGAEDVVEKIEESKPSVTRDLDAILKDGKLKVSTTYSGTSYFLYKGQPMGFEYELLQRFAEHLGVDFEIVVANDINNLISNLNTGRVDLMAHGLTITRERQRMVSFSDYIYLAHQVLVQKKPDNWRQMKLHEIEKDLLQDAIELDGKKVSVREKTAYSMRLKHLSREIGGKVMIDTLDGTLTTDEIIKMVVDGQIKYTVADNNIASIVASYYPILDVSTPVSFSQRIGWATRLNSPELLKELNSWLTAFKKEVDYYVIYDKYFEDKRDFRRRVKSDFYSVNTNSISIYDDLIKSKSVHLDWDWRLVSALIYQESQFDIKAKSWAGAGGLMQMMPATAKEMGVSNRFDPIDNITGGTKYLRKLWERFDSIPDPEQRIKFTMASYNCGYGHVLDAQRMADERNLDRLMWDDNVEEMILALSLRKNYTKPNIRYGYVRGMEPFTYVDQIFERYNHYKQFINE</sequence>
<evidence type="ECO:0000256" key="3">
    <source>
        <dbReference type="ARBA" id="ARBA00023237"/>
    </source>
</evidence>
<dbReference type="InterPro" id="IPR008258">
    <property type="entry name" value="Transglycosylase_SLT_dom_1"/>
</dbReference>
<dbReference type="Gene3D" id="3.40.190.10">
    <property type="entry name" value="Periplasmic binding protein-like II"/>
    <property type="match status" value="2"/>
</dbReference>
<comment type="caution">
    <text evidence="5">The sequence shown here is derived from an EMBL/GenBank/DDBJ whole genome shotgun (WGS) entry which is preliminary data.</text>
</comment>
<dbReference type="SUPFAM" id="SSF53850">
    <property type="entry name" value="Periplasmic binding protein-like II"/>
    <property type="match status" value="1"/>
</dbReference>
<keyword evidence="2" id="KW-0732">Signal</keyword>
<keyword evidence="3" id="KW-0472">Membrane</keyword>
<feature type="domain" description="Solute-binding protein family 3/N-terminal" evidence="4">
    <location>
        <begin position="58"/>
        <end position="295"/>
    </location>
</feature>
<dbReference type="InterPro" id="IPR023346">
    <property type="entry name" value="Lysozyme-like_dom_sf"/>
</dbReference>
<organism evidence="5 6">
    <name type="scientific">Urechidicola vernalis</name>
    <dbReference type="NCBI Taxonomy" id="3075600"/>
    <lineage>
        <taxon>Bacteria</taxon>
        <taxon>Pseudomonadati</taxon>
        <taxon>Bacteroidota</taxon>
        <taxon>Flavobacteriia</taxon>
        <taxon>Flavobacteriales</taxon>
        <taxon>Flavobacteriaceae</taxon>
        <taxon>Urechidicola</taxon>
    </lineage>
</organism>
<evidence type="ECO:0000313" key="5">
    <source>
        <dbReference type="EMBL" id="MDT0552596.1"/>
    </source>
</evidence>
<dbReference type="CDD" id="cd01009">
    <property type="entry name" value="PBP2_YfhD_N"/>
    <property type="match status" value="1"/>
</dbReference>
<evidence type="ECO:0000259" key="4">
    <source>
        <dbReference type="SMART" id="SM00062"/>
    </source>
</evidence>
<keyword evidence="3" id="KW-0998">Cell outer membrane</keyword>
<dbReference type="CDD" id="cd13403">
    <property type="entry name" value="MLTF-like"/>
    <property type="match status" value="1"/>
</dbReference>
<dbReference type="Proteomes" id="UP001252186">
    <property type="component" value="Unassembled WGS sequence"/>
</dbReference>